<dbReference type="SMART" id="SM00448">
    <property type="entry name" value="REC"/>
    <property type="match status" value="1"/>
</dbReference>
<sequence length="251" mass="29243">MQQPVDINLVTKMKCLLVDDEPLAIEGLKFYAEKLDYIEIIGTCHTAIDAMEIINRHAVDLMFLDINMPDLSGVDFLETLKNPPLTIFTTAYSEHAIDGFRLNAVDYLLKPISVARFVQAAQRARALFMQKHEQALPKTNNHMNREIYLKQGNEYIQVQWSEILFIESMQNYIIVHFQDRKITVHQTMSAAELLLPQDIFFRTHKSFLINISRIERIRGNTILINGHEIPLSKHRREEFFQVVVDDKLFNK</sequence>
<dbReference type="Pfam" id="PF04397">
    <property type="entry name" value="LytTR"/>
    <property type="match status" value="1"/>
</dbReference>
<dbReference type="InterPro" id="IPR011006">
    <property type="entry name" value="CheY-like_superfamily"/>
</dbReference>
<keyword evidence="5" id="KW-1185">Reference proteome</keyword>
<gene>
    <name evidence="4" type="ORF">SAMN05660862_2296</name>
</gene>
<dbReference type="Proteomes" id="UP000192980">
    <property type="component" value="Unassembled WGS sequence"/>
</dbReference>
<dbReference type="PROSITE" id="PS50110">
    <property type="entry name" value="RESPONSE_REGULATORY"/>
    <property type="match status" value="1"/>
</dbReference>
<keyword evidence="1" id="KW-0597">Phosphoprotein</keyword>
<dbReference type="RefSeq" id="WP_200811790.1">
    <property type="nucleotide sequence ID" value="NZ_FXAU01000003.1"/>
</dbReference>
<evidence type="ECO:0000313" key="4">
    <source>
        <dbReference type="EMBL" id="SMG32917.1"/>
    </source>
</evidence>
<evidence type="ECO:0000259" key="3">
    <source>
        <dbReference type="PROSITE" id="PS50930"/>
    </source>
</evidence>
<dbReference type="InterPro" id="IPR046947">
    <property type="entry name" value="LytR-like"/>
</dbReference>
<dbReference type="GO" id="GO:0000156">
    <property type="term" value="F:phosphorelay response regulator activity"/>
    <property type="evidence" value="ECO:0007669"/>
    <property type="project" value="InterPro"/>
</dbReference>
<accession>A0A1X7JYR8</accession>
<evidence type="ECO:0000313" key="5">
    <source>
        <dbReference type="Proteomes" id="UP000192980"/>
    </source>
</evidence>
<evidence type="ECO:0000259" key="2">
    <source>
        <dbReference type="PROSITE" id="PS50110"/>
    </source>
</evidence>
<dbReference type="Gene3D" id="3.40.50.2300">
    <property type="match status" value="1"/>
</dbReference>
<dbReference type="PROSITE" id="PS50930">
    <property type="entry name" value="HTH_LYTTR"/>
    <property type="match status" value="1"/>
</dbReference>
<dbReference type="STRING" id="561061.SAMN05660862_2296"/>
<dbReference type="SUPFAM" id="SSF52172">
    <property type="entry name" value="CheY-like"/>
    <property type="match status" value="1"/>
</dbReference>
<dbReference type="Gene3D" id="2.40.50.1020">
    <property type="entry name" value="LytTr DNA-binding domain"/>
    <property type="match status" value="1"/>
</dbReference>
<dbReference type="AlphaFoldDB" id="A0A1X7JYR8"/>
<dbReference type="EMBL" id="FXAU01000003">
    <property type="protein sequence ID" value="SMG32917.1"/>
    <property type="molecule type" value="Genomic_DNA"/>
</dbReference>
<dbReference type="GO" id="GO:0003677">
    <property type="term" value="F:DNA binding"/>
    <property type="evidence" value="ECO:0007669"/>
    <property type="project" value="InterPro"/>
</dbReference>
<dbReference type="InterPro" id="IPR007492">
    <property type="entry name" value="LytTR_DNA-bd_dom"/>
</dbReference>
<protein>
    <submittedName>
        <fullName evidence="4">Two component transcriptional regulator, LytTR family</fullName>
    </submittedName>
</protein>
<feature type="domain" description="Response regulatory" evidence="2">
    <location>
        <begin position="14"/>
        <end position="125"/>
    </location>
</feature>
<dbReference type="SMART" id="SM00850">
    <property type="entry name" value="LytTR"/>
    <property type="match status" value="1"/>
</dbReference>
<reference evidence="4 5" key="1">
    <citation type="submission" date="2017-04" db="EMBL/GenBank/DDBJ databases">
        <authorList>
            <person name="Afonso C.L."/>
            <person name="Miller P.J."/>
            <person name="Scott M.A."/>
            <person name="Spackman E."/>
            <person name="Goraichik I."/>
            <person name="Dimitrov K.M."/>
            <person name="Suarez D.L."/>
            <person name="Swayne D.E."/>
        </authorList>
    </citation>
    <scope>NUCLEOTIDE SEQUENCE [LARGE SCALE GENOMIC DNA]</scope>
    <source>
        <strain evidence="4 5">DSM 22418</strain>
    </source>
</reference>
<feature type="modified residue" description="4-aspartylphosphate" evidence="1">
    <location>
        <position position="65"/>
    </location>
</feature>
<dbReference type="InterPro" id="IPR001789">
    <property type="entry name" value="Sig_transdc_resp-reg_receiver"/>
</dbReference>
<evidence type="ECO:0000256" key="1">
    <source>
        <dbReference type="PROSITE-ProRule" id="PRU00169"/>
    </source>
</evidence>
<dbReference type="Pfam" id="PF00072">
    <property type="entry name" value="Response_reg"/>
    <property type="match status" value="1"/>
</dbReference>
<feature type="domain" description="HTH LytTR-type" evidence="3">
    <location>
        <begin position="147"/>
        <end position="245"/>
    </location>
</feature>
<name>A0A1X7JYR8_9SPHI</name>
<organism evidence="4 5">
    <name type="scientific">Sphingobacterium psychroaquaticum</name>
    <dbReference type="NCBI Taxonomy" id="561061"/>
    <lineage>
        <taxon>Bacteria</taxon>
        <taxon>Pseudomonadati</taxon>
        <taxon>Bacteroidota</taxon>
        <taxon>Sphingobacteriia</taxon>
        <taxon>Sphingobacteriales</taxon>
        <taxon>Sphingobacteriaceae</taxon>
        <taxon>Sphingobacterium</taxon>
    </lineage>
</organism>
<dbReference type="PANTHER" id="PTHR37299:SF1">
    <property type="entry name" value="STAGE 0 SPORULATION PROTEIN A HOMOLOG"/>
    <property type="match status" value="1"/>
</dbReference>
<proteinExistence type="predicted"/>
<dbReference type="PANTHER" id="PTHR37299">
    <property type="entry name" value="TRANSCRIPTIONAL REGULATOR-RELATED"/>
    <property type="match status" value="1"/>
</dbReference>